<gene>
    <name evidence="1" type="ORF">Cboi02_000389700</name>
</gene>
<evidence type="ECO:0000313" key="2">
    <source>
        <dbReference type="Proteomes" id="UP001165120"/>
    </source>
</evidence>
<dbReference type="InterPro" id="IPR019727">
    <property type="entry name" value="ATP_synth_F0_fsu_mt_fun"/>
</dbReference>
<proteinExistence type="predicted"/>
<dbReference type="EMBL" id="BSXN01001445">
    <property type="protein sequence ID" value="GME73088.1"/>
    <property type="molecule type" value="Genomic_DNA"/>
</dbReference>
<name>A0A9W6T2U6_CANBO</name>
<accession>A0A9W6T2U6</accession>
<sequence length="100" mass="11078">MSFVARRQLSTLIPPKIASAANIGSNPAAKRMQSIVSFYEKLPRGAASFAKATTPVGIYREKFFESGSGKPLFHLSVGLLLLGYGLEYFFHLRHHKGEEH</sequence>
<dbReference type="PANTHER" id="PTHR28161">
    <property type="entry name" value="ATP SYNTHASE SUBUNIT F, MITOCHONDRIAL"/>
    <property type="match status" value="1"/>
</dbReference>
<dbReference type="OrthoDB" id="5561579at2759"/>
<keyword evidence="2" id="KW-1185">Reference proteome</keyword>
<protein>
    <submittedName>
        <fullName evidence="1">Unnamed protein product</fullName>
    </submittedName>
</protein>
<reference evidence="1" key="1">
    <citation type="submission" date="2023-04" db="EMBL/GenBank/DDBJ databases">
        <title>Candida boidinii NBRC 10035.</title>
        <authorList>
            <person name="Ichikawa N."/>
            <person name="Sato H."/>
            <person name="Tonouchi N."/>
        </authorList>
    </citation>
    <scope>NUCLEOTIDE SEQUENCE</scope>
    <source>
        <strain evidence="1">NBRC 10035</strain>
    </source>
</reference>
<dbReference type="AlphaFoldDB" id="A0A9W6T2U6"/>
<dbReference type="PANTHER" id="PTHR28161:SF1">
    <property type="entry name" value="ATP SYNTHASE SUBUNIT F, MITOCHONDRIAL"/>
    <property type="match status" value="1"/>
</dbReference>
<dbReference type="GO" id="GO:0046933">
    <property type="term" value="F:proton-transporting ATP synthase activity, rotational mechanism"/>
    <property type="evidence" value="ECO:0007669"/>
    <property type="project" value="TreeGrafter"/>
</dbReference>
<dbReference type="Proteomes" id="UP001165120">
    <property type="component" value="Unassembled WGS sequence"/>
</dbReference>
<evidence type="ECO:0000313" key="1">
    <source>
        <dbReference type="EMBL" id="GME73088.1"/>
    </source>
</evidence>
<organism evidence="1 2">
    <name type="scientific">Candida boidinii</name>
    <name type="common">Yeast</name>
    <dbReference type="NCBI Taxonomy" id="5477"/>
    <lineage>
        <taxon>Eukaryota</taxon>
        <taxon>Fungi</taxon>
        <taxon>Dikarya</taxon>
        <taxon>Ascomycota</taxon>
        <taxon>Saccharomycotina</taxon>
        <taxon>Pichiomycetes</taxon>
        <taxon>Pichiales</taxon>
        <taxon>Pichiaceae</taxon>
        <taxon>Ogataea</taxon>
        <taxon>Ogataea/Candida clade</taxon>
    </lineage>
</organism>
<comment type="caution">
    <text evidence="1">The sequence shown here is derived from an EMBL/GenBank/DDBJ whole genome shotgun (WGS) entry which is preliminary data.</text>
</comment>
<dbReference type="Pfam" id="PF10791">
    <property type="entry name" value="F1F0-ATPsyn_F"/>
    <property type="match status" value="1"/>
</dbReference>